<keyword evidence="1" id="KW-0472">Membrane</keyword>
<dbReference type="PANTHER" id="PTHR11161">
    <property type="entry name" value="O-ACYLTRANSFERASE"/>
    <property type="match status" value="1"/>
</dbReference>
<reference evidence="3" key="2">
    <citation type="submission" date="2022-10" db="EMBL/GenBank/DDBJ databases">
        <authorList>
            <consortium name="ENA_rothamsted_submissions"/>
            <consortium name="culmorum"/>
            <person name="King R."/>
        </authorList>
    </citation>
    <scope>NUCLEOTIDE SEQUENCE</scope>
</reference>
<feature type="transmembrane region" description="Helical" evidence="1">
    <location>
        <begin position="497"/>
        <end position="519"/>
    </location>
</feature>
<protein>
    <recommendedName>
        <fullName evidence="2">Nose resistant-to-fluoxetine protein N-terminal domain-containing protein</fullName>
    </recommendedName>
</protein>
<gene>
    <name evidence="3" type="ORF">DIATSA_LOCUS1542</name>
</gene>
<dbReference type="PANTHER" id="PTHR11161:SF0">
    <property type="entry name" value="O-ACYLTRANSFERASE LIKE PROTEIN"/>
    <property type="match status" value="1"/>
</dbReference>
<keyword evidence="1" id="KW-1133">Transmembrane helix</keyword>
<accession>A0A9N9W522</accession>
<dbReference type="OrthoDB" id="7486572at2759"/>
<evidence type="ECO:0000313" key="4">
    <source>
        <dbReference type="Proteomes" id="UP001153714"/>
    </source>
</evidence>
<feature type="transmembrane region" description="Helical" evidence="1">
    <location>
        <begin position="426"/>
        <end position="448"/>
    </location>
</feature>
<dbReference type="InterPro" id="IPR006621">
    <property type="entry name" value="Nose-resist-to-fluoxetine_N"/>
</dbReference>
<keyword evidence="1" id="KW-0812">Transmembrane</keyword>
<sequence>MEHLFTLYDPSFLALVWPKITNGVHLRVGHFCWEDVSMLLRDLADGRAWAYNVVDASGRYQAGLFSGNRYWLGSKQQCLHLDNDFLTRETNGSMNEYYEGDYLKDVLQQEKFYGTRGQEWQQLAQRDELIQRIVAADNRPPHRLAYLAARLTLNSYEITLGLCMPRSCTIEDVESILIFSIMINDNLKSNKTIPRMTKVISMRKIEGHYNIESDSGAIILICLTIFLLLLSVTATVVELNLIKCKLKHHSSRSVSFDLQKYNNTTIQNRYFDSALRKHKAAPWNGQNFGQLTAVTKVEETNEMSMIKKDDAGDINDHKNAYYALITGTLAFDTLFFIRLVPSYAFAVLLSGVMARASRDTAAISLPDGDSHNCDQYWWRNLLYIANIYPPDERCMQISWYLSVESQLHVFGALACVLRAGGARLRVLLALALTALLAATAADLYAAYHHYGLYFSGVYEAYSFFIERTFARVVPYFVGVLTGWMIHESNGRINISKTTAWCLWLASLAIFVTSVLVVWLASDWLAAWVHVIWPLALLWPALVCSTNCACTELIVLATTRRALERAWVSALSRLCYGALLLHAPVAAHLLLTADAALCSSAACLRRDVGGGAAAVAAGGDAVLQSAAPPLRLRHAVTSPALGTALRLHSVEVQLNKTLKK</sequence>
<dbReference type="EMBL" id="OU893341">
    <property type="protein sequence ID" value="CAG9783362.1"/>
    <property type="molecule type" value="Genomic_DNA"/>
</dbReference>
<proteinExistence type="predicted"/>
<feature type="transmembrane region" description="Helical" evidence="1">
    <location>
        <begin position="468"/>
        <end position="485"/>
    </location>
</feature>
<dbReference type="Pfam" id="PF20146">
    <property type="entry name" value="NRF"/>
    <property type="match status" value="1"/>
</dbReference>
<evidence type="ECO:0000313" key="3">
    <source>
        <dbReference type="EMBL" id="CAG9783362.1"/>
    </source>
</evidence>
<reference evidence="3" key="1">
    <citation type="submission" date="2021-12" db="EMBL/GenBank/DDBJ databases">
        <authorList>
            <person name="King R."/>
        </authorList>
    </citation>
    <scope>NUCLEOTIDE SEQUENCE</scope>
</reference>
<dbReference type="AlphaFoldDB" id="A0A9N9W522"/>
<organism evidence="3 4">
    <name type="scientific">Diatraea saccharalis</name>
    <name type="common">sugarcane borer</name>
    <dbReference type="NCBI Taxonomy" id="40085"/>
    <lineage>
        <taxon>Eukaryota</taxon>
        <taxon>Metazoa</taxon>
        <taxon>Ecdysozoa</taxon>
        <taxon>Arthropoda</taxon>
        <taxon>Hexapoda</taxon>
        <taxon>Insecta</taxon>
        <taxon>Pterygota</taxon>
        <taxon>Neoptera</taxon>
        <taxon>Endopterygota</taxon>
        <taxon>Lepidoptera</taxon>
        <taxon>Glossata</taxon>
        <taxon>Ditrysia</taxon>
        <taxon>Pyraloidea</taxon>
        <taxon>Crambidae</taxon>
        <taxon>Crambinae</taxon>
        <taxon>Diatraea</taxon>
    </lineage>
</organism>
<name>A0A9N9W522_9NEOP</name>
<evidence type="ECO:0000259" key="2">
    <source>
        <dbReference type="SMART" id="SM00703"/>
    </source>
</evidence>
<evidence type="ECO:0000256" key="1">
    <source>
        <dbReference type="SAM" id="Phobius"/>
    </source>
</evidence>
<feature type="transmembrane region" description="Helical" evidence="1">
    <location>
        <begin position="217"/>
        <end position="242"/>
    </location>
</feature>
<feature type="transmembrane region" description="Helical" evidence="1">
    <location>
        <begin position="531"/>
        <end position="557"/>
    </location>
</feature>
<dbReference type="SMART" id="SM00703">
    <property type="entry name" value="NRF"/>
    <property type="match status" value="1"/>
</dbReference>
<feature type="domain" description="Nose resistant-to-fluoxetine protein N-terminal" evidence="2">
    <location>
        <begin position="29"/>
        <end position="190"/>
    </location>
</feature>
<dbReference type="Proteomes" id="UP001153714">
    <property type="component" value="Chromosome 10"/>
</dbReference>
<dbReference type="InterPro" id="IPR052728">
    <property type="entry name" value="O2_lipid_transport_reg"/>
</dbReference>
<keyword evidence="4" id="KW-1185">Reference proteome</keyword>